<dbReference type="GO" id="GO:0005829">
    <property type="term" value="C:cytosol"/>
    <property type="evidence" value="ECO:0007669"/>
    <property type="project" value="TreeGrafter"/>
</dbReference>
<evidence type="ECO:0000256" key="5">
    <source>
        <dbReference type="ARBA" id="ARBA00022898"/>
    </source>
</evidence>
<dbReference type="NCBIfam" id="NF000586">
    <property type="entry name" value="PRK00011.1"/>
    <property type="match status" value="1"/>
</dbReference>
<keyword evidence="3 6" id="KW-0554">One-carbon metabolism</keyword>
<evidence type="ECO:0000313" key="10">
    <source>
        <dbReference type="Proteomes" id="UP000229526"/>
    </source>
</evidence>
<gene>
    <name evidence="6 9" type="primary">glyA</name>
    <name evidence="9" type="ORF">COU11_02615</name>
</gene>
<feature type="domain" description="Serine hydroxymethyltransferase-like" evidence="8">
    <location>
        <begin position="3"/>
        <end position="90"/>
    </location>
</feature>
<dbReference type="Pfam" id="PF00464">
    <property type="entry name" value="SHMT"/>
    <property type="match status" value="2"/>
</dbReference>
<feature type="site" description="Plays an important role in substrate specificity" evidence="6">
    <location>
        <position position="243"/>
    </location>
</feature>
<dbReference type="HAMAP" id="MF_00051">
    <property type="entry name" value="SHMT"/>
    <property type="match status" value="1"/>
</dbReference>
<feature type="binding site" evidence="6">
    <location>
        <begin position="139"/>
        <end position="141"/>
    </location>
    <ligand>
        <name>(6S)-5,6,7,8-tetrahydrofolate</name>
        <dbReference type="ChEBI" id="CHEBI:57453"/>
    </ligand>
</feature>
<dbReference type="PROSITE" id="PS00096">
    <property type="entry name" value="SHMT"/>
    <property type="match status" value="1"/>
</dbReference>
<dbReference type="GO" id="GO:0035999">
    <property type="term" value="P:tetrahydrofolate interconversion"/>
    <property type="evidence" value="ECO:0007669"/>
    <property type="project" value="UniProtKB-UniRule"/>
</dbReference>
<comment type="caution">
    <text evidence="9">The sequence shown here is derived from an EMBL/GenBank/DDBJ whole genome shotgun (WGS) entry which is preliminary data.</text>
</comment>
<dbReference type="PIRSF" id="PIRSF000412">
    <property type="entry name" value="SHMT"/>
    <property type="match status" value="1"/>
</dbReference>
<comment type="subunit">
    <text evidence="6">Homodimer.</text>
</comment>
<evidence type="ECO:0000256" key="1">
    <source>
        <dbReference type="ARBA" id="ARBA00001933"/>
    </source>
</evidence>
<dbReference type="AlphaFoldDB" id="A0A2H0UL11"/>
<keyword evidence="6" id="KW-0963">Cytoplasm</keyword>
<comment type="pathway">
    <text evidence="6">Amino-acid biosynthesis; glycine biosynthesis; glycine from L-serine: step 1/1.</text>
</comment>
<keyword evidence="5 6" id="KW-0663">Pyridoxal phosphate</keyword>
<dbReference type="Gene3D" id="3.40.640.10">
    <property type="entry name" value="Type I PLP-dependent aspartate aminotransferase-like (Major domain)"/>
    <property type="match status" value="1"/>
</dbReference>
<evidence type="ECO:0000256" key="3">
    <source>
        <dbReference type="ARBA" id="ARBA00022563"/>
    </source>
</evidence>
<keyword evidence="4 6" id="KW-0808">Transferase</keyword>
<evidence type="ECO:0000256" key="4">
    <source>
        <dbReference type="ARBA" id="ARBA00022679"/>
    </source>
</evidence>
<dbReference type="InterPro" id="IPR019798">
    <property type="entry name" value="Ser_HO-MeTrfase_PLP_BS"/>
</dbReference>
<comment type="subcellular location">
    <subcellularLocation>
        <location evidence="6">Cytoplasm</location>
    </subcellularLocation>
</comment>
<feature type="binding site" evidence="6">
    <location>
        <position position="135"/>
    </location>
    <ligand>
        <name>(6S)-5,6,7,8-tetrahydrofolate</name>
        <dbReference type="ChEBI" id="CHEBI:57453"/>
    </ligand>
</feature>
<name>A0A2H0UL11_9BACT</name>
<dbReference type="PANTHER" id="PTHR11680:SF35">
    <property type="entry name" value="SERINE HYDROXYMETHYLTRANSFERASE 1"/>
    <property type="match status" value="1"/>
</dbReference>
<accession>A0A2H0UL11</accession>
<dbReference type="Gene3D" id="3.90.1150.10">
    <property type="entry name" value="Aspartate Aminotransferase, domain 1"/>
    <property type="match status" value="1"/>
</dbReference>
<keyword evidence="9" id="KW-0489">Methyltransferase</keyword>
<dbReference type="GO" id="GO:0008168">
    <property type="term" value="F:methyltransferase activity"/>
    <property type="evidence" value="ECO:0007669"/>
    <property type="project" value="UniProtKB-KW"/>
</dbReference>
<dbReference type="InterPro" id="IPR001085">
    <property type="entry name" value="Ser_HO-MeTrfase"/>
</dbReference>
<dbReference type="EMBL" id="PFBD01000020">
    <property type="protein sequence ID" value="PIR87097.1"/>
    <property type="molecule type" value="Genomic_DNA"/>
</dbReference>
<comment type="pathway">
    <text evidence="6">One-carbon metabolism; tetrahydrofolate interconversion.</text>
</comment>
<dbReference type="InterPro" id="IPR015422">
    <property type="entry name" value="PyrdxlP-dep_Trfase_small"/>
</dbReference>
<feature type="domain" description="Serine hydroxymethyltransferase-like" evidence="8">
    <location>
        <begin position="97"/>
        <end position="398"/>
    </location>
</feature>
<dbReference type="UniPathway" id="UPA00193"/>
<dbReference type="GO" id="GO:0019264">
    <property type="term" value="P:glycine biosynthetic process from serine"/>
    <property type="evidence" value="ECO:0007669"/>
    <property type="project" value="UniProtKB-UniRule"/>
</dbReference>
<evidence type="ECO:0000256" key="6">
    <source>
        <dbReference type="HAMAP-Rule" id="MF_00051"/>
    </source>
</evidence>
<comment type="caution">
    <text evidence="6">Lacks conserved residue(s) required for the propagation of feature annotation.</text>
</comment>
<comment type="similarity">
    <text evidence="2 6">Belongs to the SHMT family.</text>
</comment>
<dbReference type="GO" id="GO:0030170">
    <property type="term" value="F:pyridoxal phosphate binding"/>
    <property type="evidence" value="ECO:0007669"/>
    <property type="project" value="UniProtKB-UniRule"/>
</dbReference>
<keyword evidence="6" id="KW-0028">Amino-acid biosynthesis</keyword>
<dbReference type="InterPro" id="IPR049943">
    <property type="entry name" value="Ser_HO-MeTrfase-like"/>
</dbReference>
<evidence type="ECO:0000313" key="9">
    <source>
        <dbReference type="EMBL" id="PIR87097.1"/>
    </source>
</evidence>
<feature type="modified residue" description="N6-(pyridoxal phosphate)lysine" evidence="6 7">
    <location>
        <position position="244"/>
    </location>
</feature>
<protein>
    <recommendedName>
        <fullName evidence="6">Serine hydroxymethyltransferase</fullName>
        <shortName evidence="6">SHMT</shortName>
        <shortName evidence="6">Serine methylase</shortName>
        <ecNumber evidence="6">2.1.2.1</ecNumber>
    </recommendedName>
</protein>
<dbReference type="GO" id="GO:0004372">
    <property type="term" value="F:glycine hydroxymethyltransferase activity"/>
    <property type="evidence" value="ECO:0007669"/>
    <property type="project" value="UniProtKB-UniRule"/>
</dbReference>
<evidence type="ECO:0000256" key="7">
    <source>
        <dbReference type="PIRSR" id="PIRSR000412-50"/>
    </source>
</evidence>
<comment type="cofactor">
    <cofactor evidence="1 6 7">
        <name>pyridoxal 5'-phosphate</name>
        <dbReference type="ChEBI" id="CHEBI:597326"/>
    </cofactor>
</comment>
<sequence>MSKKLSNLIKAETKRQQETLGLIPSENIASPAVLAALGSPLTNKYSEGYPGKRYYQGNQIVDEIELYAQEQGLKAFGLRGALSSVLPMSESKVSELKGLGNSWFLNVQAHSGSPANAAIYFALAEPGDTVMGQSLAHGGHLTHGANLNFSSRFYNAVQYGLDPKKDLIDYDQVESLAKRHKPRIIYSGTTAYPQIIDFKRFGKIAKSVGAYHVADVSHIAGLIAGGAHQAPFPYADVVMATTHKTMRGPRGAVIFSKGPELAYKINKAIIPGLQGGPHNNVTAAIAVMFEEMQKVAFKRYAKQVVKNAAVLAAELKRYGFALVSGGTKTHLILIDLKSKNITGKAAALLLEEAGIVANKNSVPGDEKPFNPSGLRIGTPLLTSRGMKEKEMKEVAMFMHHLVDLKEPAEFVRKEVVKLCKKFPLPYK</sequence>
<comment type="function">
    <text evidence="6">Catalyzes the reversible interconversion of serine and glycine with tetrahydrofolate (THF) serving as the one-carbon carrier. This reaction serves as the major source of one-carbon groups required for the biosynthesis of purines, thymidylate, methionine, and other important biomolecules. Also exhibits THF-independent aldolase activity toward beta-hydroxyamino acids, producing glycine and aldehydes, via a retro-aldol mechanism.</text>
</comment>
<evidence type="ECO:0000256" key="2">
    <source>
        <dbReference type="ARBA" id="ARBA00006376"/>
    </source>
</evidence>
<dbReference type="Proteomes" id="UP000229526">
    <property type="component" value="Unassembled WGS sequence"/>
</dbReference>
<proteinExistence type="inferred from homology"/>
<dbReference type="InterPro" id="IPR015421">
    <property type="entry name" value="PyrdxlP-dep_Trfase_major"/>
</dbReference>
<dbReference type="PANTHER" id="PTHR11680">
    <property type="entry name" value="SERINE HYDROXYMETHYLTRANSFERASE"/>
    <property type="match status" value="1"/>
</dbReference>
<dbReference type="SUPFAM" id="SSF53383">
    <property type="entry name" value="PLP-dependent transferases"/>
    <property type="match status" value="1"/>
</dbReference>
<organism evidence="9 10">
    <name type="scientific">Candidatus Harrisonbacteria bacterium CG10_big_fil_rev_8_21_14_0_10_49_15</name>
    <dbReference type="NCBI Taxonomy" id="1974587"/>
    <lineage>
        <taxon>Bacteria</taxon>
        <taxon>Candidatus Harrisoniibacteriota</taxon>
    </lineage>
</organism>
<comment type="catalytic activity">
    <reaction evidence="6">
        <text>(6R)-5,10-methylene-5,6,7,8-tetrahydrofolate + glycine + H2O = (6S)-5,6,7,8-tetrahydrofolate + L-serine</text>
        <dbReference type="Rhea" id="RHEA:15481"/>
        <dbReference type="ChEBI" id="CHEBI:15377"/>
        <dbReference type="ChEBI" id="CHEBI:15636"/>
        <dbReference type="ChEBI" id="CHEBI:33384"/>
        <dbReference type="ChEBI" id="CHEBI:57305"/>
        <dbReference type="ChEBI" id="CHEBI:57453"/>
        <dbReference type="EC" id="2.1.2.1"/>
    </reaction>
</comment>
<dbReference type="InterPro" id="IPR039429">
    <property type="entry name" value="SHMT-like_dom"/>
</dbReference>
<dbReference type="InterPro" id="IPR015424">
    <property type="entry name" value="PyrdxlP-dep_Trfase"/>
</dbReference>
<reference evidence="10" key="1">
    <citation type="submission" date="2017-09" db="EMBL/GenBank/DDBJ databases">
        <title>Depth-based differentiation of microbial function through sediment-hosted aquifers and enrichment of novel symbionts in the deep terrestrial subsurface.</title>
        <authorList>
            <person name="Probst A.J."/>
            <person name="Ladd B."/>
            <person name="Jarett J.K."/>
            <person name="Geller-Mcgrath D.E."/>
            <person name="Sieber C.M.K."/>
            <person name="Emerson J.B."/>
            <person name="Anantharaman K."/>
            <person name="Thomas B.C."/>
            <person name="Malmstrom R."/>
            <person name="Stieglmeier M."/>
            <person name="Klingl A."/>
            <person name="Woyke T."/>
            <person name="Ryan C.M."/>
            <person name="Banfield J.F."/>
        </authorList>
    </citation>
    <scope>NUCLEOTIDE SEQUENCE [LARGE SCALE GENOMIC DNA]</scope>
</reference>
<dbReference type="GO" id="GO:0032259">
    <property type="term" value="P:methylation"/>
    <property type="evidence" value="ECO:0007669"/>
    <property type="project" value="UniProtKB-KW"/>
</dbReference>
<dbReference type="EC" id="2.1.2.1" evidence="6"/>
<dbReference type="CDD" id="cd00378">
    <property type="entry name" value="SHMT"/>
    <property type="match status" value="1"/>
</dbReference>
<evidence type="ECO:0000259" key="8">
    <source>
        <dbReference type="Pfam" id="PF00464"/>
    </source>
</evidence>
<dbReference type="UniPathway" id="UPA00288">
    <property type="reaction ID" value="UER01023"/>
</dbReference>